<gene>
    <name evidence="10" type="ORF">A2Y85_02610</name>
</gene>
<evidence type="ECO:0000256" key="2">
    <source>
        <dbReference type="ARBA" id="ARBA00022475"/>
    </source>
</evidence>
<evidence type="ECO:0000259" key="9">
    <source>
        <dbReference type="Pfam" id="PF13231"/>
    </source>
</evidence>
<dbReference type="Proteomes" id="UP000177025">
    <property type="component" value="Unassembled WGS sequence"/>
</dbReference>
<reference evidence="10 11" key="1">
    <citation type="journal article" date="2016" name="Nat. Commun.">
        <title>Thousands of microbial genomes shed light on interconnected biogeochemical processes in an aquifer system.</title>
        <authorList>
            <person name="Anantharaman K."/>
            <person name="Brown C.T."/>
            <person name="Hug L.A."/>
            <person name="Sharon I."/>
            <person name="Castelle C.J."/>
            <person name="Probst A.J."/>
            <person name="Thomas B.C."/>
            <person name="Singh A."/>
            <person name="Wilkins M.J."/>
            <person name="Karaoz U."/>
            <person name="Brodie E.L."/>
            <person name="Williams K.H."/>
            <person name="Hubbard S.S."/>
            <person name="Banfield J.F."/>
        </authorList>
    </citation>
    <scope>NUCLEOTIDE SEQUENCE [LARGE SCALE GENOMIC DNA]</scope>
</reference>
<evidence type="ECO:0000256" key="8">
    <source>
        <dbReference type="SAM" id="Phobius"/>
    </source>
</evidence>
<dbReference type="PANTHER" id="PTHR33908">
    <property type="entry name" value="MANNOSYLTRANSFERASE YKCB-RELATED"/>
    <property type="match status" value="1"/>
</dbReference>
<feature type="transmembrane region" description="Helical" evidence="8">
    <location>
        <begin position="170"/>
        <end position="196"/>
    </location>
</feature>
<name>A0A1F4UAX0_UNCW3</name>
<evidence type="ECO:0000313" key="11">
    <source>
        <dbReference type="Proteomes" id="UP000177025"/>
    </source>
</evidence>
<evidence type="ECO:0000256" key="5">
    <source>
        <dbReference type="ARBA" id="ARBA00022692"/>
    </source>
</evidence>
<protein>
    <recommendedName>
        <fullName evidence="9">Glycosyltransferase RgtA/B/C/D-like domain-containing protein</fullName>
    </recommendedName>
</protein>
<evidence type="ECO:0000256" key="1">
    <source>
        <dbReference type="ARBA" id="ARBA00004651"/>
    </source>
</evidence>
<evidence type="ECO:0000256" key="4">
    <source>
        <dbReference type="ARBA" id="ARBA00022679"/>
    </source>
</evidence>
<dbReference type="InterPro" id="IPR038731">
    <property type="entry name" value="RgtA/B/C-like"/>
</dbReference>
<accession>A0A1F4UAX0</accession>
<feature type="transmembrane region" description="Helical" evidence="8">
    <location>
        <begin position="87"/>
        <end position="107"/>
    </location>
</feature>
<dbReference type="GO" id="GO:0016763">
    <property type="term" value="F:pentosyltransferase activity"/>
    <property type="evidence" value="ECO:0007669"/>
    <property type="project" value="TreeGrafter"/>
</dbReference>
<organism evidence="10 11">
    <name type="scientific">candidate division WOR-3 bacterium RBG_13_43_14</name>
    <dbReference type="NCBI Taxonomy" id="1802590"/>
    <lineage>
        <taxon>Bacteria</taxon>
        <taxon>Bacteria division WOR-3</taxon>
    </lineage>
</organism>
<keyword evidence="3" id="KW-0328">Glycosyltransferase</keyword>
<evidence type="ECO:0000256" key="6">
    <source>
        <dbReference type="ARBA" id="ARBA00022989"/>
    </source>
</evidence>
<sequence>MLQRLSVKKCLFIILACAVLIRVVAIIVTYQQVNDDWEYGEIAYNLAEGRGFSRINDPGGKLESTSSQAPLYPIFLSIFYSFGQTSIVFLTIKLIQLILSIITIFFFYKLVKILFDEKTGLIGALILTVYPPYIYNTIKITPIVLFITLLIISVYMLFKKEKLLTNALAGILFGGMILCDPIGLLIIPAYVLLILINKYKREPSLNHVIFFATLVLILAPWTIRNYIVHERIVPITTQFSINFWIGNNPMATGTDYYRIDDRESREYIFLPQTLPRHTRIELSEMTERERADFFFSNAIGYIYSNPTNFMALLVRKTFYYWWFAPVEYSGSTDSISYRAFYALGYLPILILGLIGIIHTIIKGHRRMLFISLSIILIASVYIITHVGLARYRLPVEVLLIIPTGYVVRRLVNRTILSSSNNNRLTLDS</sequence>
<evidence type="ECO:0000256" key="7">
    <source>
        <dbReference type="ARBA" id="ARBA00023136"/>
    </source>
</evidence>
<feature type="transmembrane region" description="Helical" evidence="8">
    <location>
        <begin position="119"/>
        <end position="134"/>
    </location>
</feature>
<dbReference type="GO" id="GO:0005886">
    <property type="term" value="C:plasma membrane"/>
    <property type="evidence" value="ECO:0007669"/>
    <property type="project" value="UniProtKB-SubCell"/>
</dbReference>
<keyword evidence="2" id="KW-1003">Cell membrane</keyword>
<proteinExistence type="predicted"/>
<dbReference type="AlphaFoldDB" id="A0A1F4UAX0"/>
<dbReference type="InterPro" id="IPR050297">
    <property type="entry name" value="LipidA_mod_glycosyltrf_83"/>
</dbReference>
<feature type="domain" description="Glycosyltransferase RgtA/B/C/D-like" evidence="9">
    <location>
        <begin position="68"/>
        <end position="219"/>
    </location>
</feature>
<comment type="subcellular location">
    <subcellularLocation>
        <location evidence="1">Cell membrane</location>
        <topology evidence="1">Multi-pass membrane protein</topology>
    </subcellularLocation>
</comment>
<keyword evidence="4" id="KW-0808">Transferase</keyword>
<keyword evidence="5 8" id="KW-0812">Transmembrane</keyword>
<dbReference type="GO" id="GO:0009103">
    <property type="term" value="P:lipopolysaccharide biosynthetic process"/>
    <property type="evidence" value="ECO:0007669"/>
    <property type="project" value="UniProtKB-ARBA"/>
</dbReference>
<dbReference type="PANTHER" id="PTHR33908:SF11">
    <property type="entry name" value="MEMBRANE PROTEIN"/>
    <property type="match status" value="1"/>
</dbReference>
<evidence type="ECO:0000313" key="10">
    <source>
        <dbReference type="EMBL" id="OGC41423.1"/>
    </source>
</evidence>
<keyword evidence="7 8" id="KW-0472">Membrane</keyword>
<comment type="caution">
    <text evidence="10">The sequence shown here is derived from an EMBL/GenBank/DDBJ whole genome shotgun (WGS) entry which is preliminary data.</text>
</comment>
<feature type="transmembrane region" description="Helical" evidence="8">
    <location>
        <begin position="140"/>
        <end position="158"/>
    </location>
</feature>
<feature type="transmembrane region" description="Helical" evidence="8">
    <location>
        <begin position="339"/>
        <end position="361"/>
    </location>
</feature>
<feature type="transmembrane region" description="Helical" evidence="8">
    <location>
        <begin position="208"/>
        <end position="227"/>
    </location>
</feature>
<dbReference type="Pfam" id="PF13231">
    <property type="entry name" value="PMT_2"/>
    <property type="match status" value="1"/>
</dbReference>
<keyword evidence="6 8" id="KW-1133">Transmembrane helix</keyword>
<dbReference type="EMBL" id="MEUM01000107">
    <property type="protein sequence ID" value="OGC41423.1"/>
    <property type="molecule type" value="Genomic_DNA"/>
</dbReference>
<evidence type="ECO:0000256" key="3">
    <source>
        <dbReference type="ARBA" id="ARBA00022676"/>
    </source>
</evidence>
<feature type="transmembrane region" description="Helical" evidence="8">
    <location>
        <begin position="367"/>
        <end position="388"/>
    </location>
</feature>